<proteinExistence type="predicted"/>
<feature type="domain" description="4Fe-4S ferredoxin-type" evidence="8">
    <location>
        <begin position="386"/>
        <end position="418"/>
    </location>
</feature>
<evidence type="ECO:0000256" key="7">
    <source>
        <dbReference type="SAM" id="Phobius"/>
    </source>
</evidence>
<protein>
    <submittedName>
        <fullName evidence="9">Fe-S oxidoreductase</fullName>
    </submittedName>
</protein>
<dbReference type="InterPro" id="IPR009051">
    <property type="entry name" value="Helical_ferredxn"/>
</dbReference>
<keyword evidence="2" id="KW-0479">Metal-binding</keyword>
<dbReference type="InterPro" id="IPR017900">
    <property type="entry name" value="4Fe4S_Fe_S_CS"/>
</dbReference>
<dbReference type="EMBL" id="BMRG01000020">
    <property type="protein sequence ID" value="GGP80167.1"/>
    <property type="molecule type" value="Genomic_DNA"/>
</dbReference>
<dbReference type="GO" id="GO:0051539">
    <property type="term" value="F:4 iron, 4 sulfur cluster binding"/>
    <property type="evidence" value="ECO:0007669"/>
    <property type="project" value="UniProtKB-KW"/>
</dbReference>
<keyword evidence="7" id="KW-1133">Transmembrane helix</keyword>
<keyword evidence="7" id="KW-0472">Membrane</keyword>
<evidence type="ECO:0000256" key="1">
    <source>
        <dbReference type="ARBA" id="ARBA00022485"/>
    </source>
</evidence>
<keyword evidence="7" id="KW-0812">Transmembrane</keyword>
<dbReference type="InterPro" id="IPR017896">
    <property type="entry name" value="4Fe4S_Fe-S-bd"/>
</dbReference>
<name>A0A918EHA7_9PSEU</name>
<dbReference type="Gene3D" id="1.10.1060.10">
    <property type="entry name" value="Alpha-helical ferredoxin"/>
    <property type="match status" value="1"/>
</dbReference>
<dbReference type="PANTHER" id="PTHR43255">
    <property type="entry name" value="IRON-SULFUR-BINDING OXIDOREDUCTASE FADF-RELATED-RELATED"/>
    <property type="match status" value="1"/>
</dbReference>
<dbReference type="RefSeq" id="WP_189226929.1">
    <property type="nucleotide sequence ID" value="NZ_BMRG01000020.1"/>
</dbReference>
<evidence type="ECO:0000259" key="8">
    <source>
        <dbReference type="PROSITE" id="PS51379"/>
    </source>
</evidence>
<reference evidence="9" key="2">
    <citation type="submission" date="2020-09" db="EMBL/GenBank/DDBJ databases">
        <authorList>
            <person name="Sun Q."/>
            <person name="Ohkuma M."/>
        </authorList>
    </citation>
    <scope>NUCLEOTIDE SEQUENCE</scope>
    <source>
        <strain evidence="9">JCM 3313</strain>
    </source>
</reference>
<evidence type="ECO:0000256" key="6">
    <source>
        <dbReference type="SAM" id="MobiDB-lite"/>
    </source>
</evidence>
<dbReference type="PROSITE" id="PS51379">
    <property type="entry name" value="4FE4S_FER_2"/>
    <property type="match status" value="2"/>
</dbReference>
<dbReference type="Proteomes" id="UP000639606">
    <property type="component" value="Unassembled WGS sequence"/>
</dbReference>
<keyword evidence="4" id="KW-0408">Iron</keyword>
<evidence type="ECO:0000256" key="5">
    <source>
        <dbReference type="ARBA" id="ARBA00023014"/>
    </source>
</evidence>
<evidence type="ECO:0000313" key="9">
    <source>
        <dbReference type="EMBL" id="GGP80167.1"/>
    </source>
</evidence>
<organism evidence="9 10">
    <name type="scientific">Saccharothrix coeruleofusca</name>
    <dbReference type="NCBI Taxonomy" id="33919"/>
    <lineage>
        <taxon>Bacteria</taxon>
        <taxon>Bacillati</taxon>
        <taxon>Actinomycetota</taxon>
        <taxon>Actinomycetes</taxon>
        <taxon>Pseudonocardiales</taxon>
        <taxon>Pseudonocardiaceae</taxon>
        <taxon>Saccharothrix</taxon>
    </lineage>
</organism>
<dbReference type="Pfam" id="PF13187">
    <property type="entry name" value="Fer4_9"/>
    <property type="match status" value="1"/>
</dbReference>
<dbReference type="GO" id="GO:0016491">
    <property type="term" value="F:oxidoreductase activity"/>
    <property type="evidence" value="ECO:0007669"/>
    <property type="project" value="UniProtKB-KW"/>
</dbReference>
<feature type="transmembrane region" description="Helical" evidence="7">
    <location>
        <begin position="154"/>
        <end position="175"/>
    </location>
</feature>
<dbReference type="InterPro" id="IPR051460">
    <property type="entry name" value="HdrC_iron-sulfur_subunit"/>
</dbReference>
<evidence type="ECO:0000256" key="2">
    <source>
        <dbReference type="ARBA" id="ARBA00022723"/>
    </source>
</evidence>
<feature type="transmembrane region" description="Helical" evidence="7">
    <location>
        <begin position="73"/>
        <end position="92"/>
    </location>
</feature>
<dbReference type="PROSITE" id="PS00198">
    <property type="entry name" value="4FE4S_FER_1"/>
    <property type="match status" value="2"/>
</dbReference>
<evidence type="ECO:0000313" key="10">
    <source>
        <dbReference type="Proteomes" id="UP000639606"/>
    </source>
</evidence>
<comment type="caution">
    <text evidence="9">The sequence shown here is derived from an EMBL/GenBank/DDBJ whole genome shotgun (WGS) entry which is preliminary data.</text>
</comment>
<keyword evidence="1" id="KW-0004">4Fe-4S</keyword>
<dbReference type="SUPFAM" id="SSF46548">
    <property type="entry name" value="alpha-helical ferredoxin"/>
    <property type="match status" value="1"/>
</dbReference>
<gene>
    <name evidence="9" type="ORF">GCM10010185_62490</name>
</gene>
<keyword evidence="3" id="KW-0560">Oxidoreductase</keyword>
<feature type="domain" description="4Fe-4S ferredoxin-type" evidence="8">
    <location>
        <begin position="290"/>
        <end position="320"/>
    </location>
</feature>
<keyword evidence="10" id="KW-1185">Reference proteome</keyword>
<feature type="region of interest" description="Disordered" evidence="6">
    <location>
        <begin position="729"/>
        <end position="754"/>
    </location>
</feature>
<dbReference type="GO" id="GO:0046872">
    <property type="term" value="F:metal ion binding"/>
    <property type="evidence" value="ECO:0007669"/>
    <property type="project" value="UniProtKB-KW"/>
</dbReference>
<accession>A0A918EHA7</accession>
<keyword evidence="5" id="KW-0411">Iron-sulfur</keyword>
<feature type="transmembrane region" description="Helical" evidence="7">
    <location>
        <begin position="6"/>
        <end position="28"/>
    </location>
</feature>
<dbReference type="PANTHER" id="PTHR43255:SF1">
    <property type="entry name" value="IRON-SULFUR-BINDING OXIDOREDUCTASE FADF-RELATED"/>
    <property type="match status" value="1"/>
</dbReference>
<dbReference type="AlphaFoldDB" id="A0A918EHA7"/>
<feature type="transmembrane region" description="Helical" evidence="7">
    <location>
        <begin position="112"/>
        <end position="133"/>
    </location>
</feature>
<dbReference type="Pfam" id="PF02754">
    <property type="entry name" value="CCG"/>
    <property type="match status" value="2"/>
</dbReference>
<evidence type="ECO:0000256" key="3">
    <source>
        <dbReference type="ARBA" id="ARBA00023002"/>
    </source>
</evidence>
<dbReference type="InterPro" id="IPR004017">
    <property type="entry name" value="Cys_rich_dom"/>
</dbReference>
<sequence>MGALQLTLGAIGVAVSVYAWGLFVAGVVRMVRIIRLGQPDGTRNGPFWPRLRTMIVEFAAHTRMAKFRKVAPWHWLVMWGFLIGSLVLFEAYGEVFYPGFHWPVIGTWSAWALLVELLGIGTVVGGVALAVIRQLNHPRRADRISRFAGSDFRAAYFVEAVVIIEGLGILGVKAFKQAAGLEDPPLWSSFVTAPLSTILPSNPDWVSIMAVVKLLSAMLWLVVVAKNLTMGVAWHRFSAFFNIYFKREPDGRVALGALKPMMSGGQVLDLEEADPDKDVFGVGKVEDFSWKGWLDFSTCTECGRCQSQCPAWNTGKPLSPKLVITQLRDHAFAKAPYLLAGGSRDMAGDEVGLVEDKYEDYKKRLESIDVLAMAESERPLIGGADELGVIDPEVLWSCTTCGACVEQCPVDIEHVDHIVDMRRYQVLIESNFPSELGGMFKNLENKGNPWGQNAKDRLAWTEGLDFEVPVFDGELGDAEYLFWVGCAGAFEDRAKKTTRAVAELLHTAGVKYTVLGPEESCSGDPARRAGNEFLFQMLAQQNVEVLNAVFEGREPGKRKIVVTCAHCFNTLANEYPQVGGQYEVVHHTQLLNRLVRERRLVPVAEVTEDVTYHDPCYLGRHNKVYEAPRELVGASGATLREMPRNSERSMCCGAGGARMWMEERIGKRINIDRVDEALGTAPSKIATGCPFCRVMLTDGVTARQNEGQAGSHVEVVDVAQLLLTAVKRGKERQDVPTDEVPSGTPLPDQDKATT</sequence>
<reference evidence="9" key="1">
    <citation type="journal article" date="2014" name="Int. J. Syst. Evol. Microbiol.">
        <title>Complete genome sequence of Corynebacterium casei LMG S-19264T (=DSM 44701T), isolated from a smear-ripened cheese.</title>
        <authorList>
            <consortium name="US DOE Joint Genome Institute (JGI-PGF)"/>
            <person name="Walter F."/>
            <person name="Albersmeier A."/>
            <person name="Kalinowski J."/>
            <person name="Ruckert C."/>
        </authorList>
    </citation>
    <scope>NUCLEOTIDE SEQUENCE</scope>
    <source>
        <strain evidence="9">JCM 3313</strain>
    </source>
</reference>
<dbReference type="GO" id="GO:0005886">
    <property type="term" value="C:plasma membrane"/>
    <property type="evidence" value="ECO:0007669"/>
    <property type="project" value="TreeGrafter"/>
</dbReference>
<evidence type="ECO:0000256" key="4">
    <source>
        <dbReference type="ARBA" id="ARBA00023004"/>
    </source>
</evidence>